<feature type="domain" description="Major facilitator superfamily (MFS) profile" evidence="9">
    <location>
        <begin position="147"/>
        <end position="591"/>
    </location>
</feature>
<reference evidence="10" key="1">
    <citation type="journal article" date="2023" name="Mol. Phylogenet. Evol.">
        <title>Genome-scale phylogeny and comparative genomics of the fungal order Sordariales.</title>
        <authorList>
            <person name="Hensen N."/>
            <person name="Bonometti L."/>
            <person name="Westerberg I."/>
            <person name="Brannstrom I.O."/>
            <person name="Guillou S."/>
            <person name="Cros-Aarteil S."/>
            <person name="Calhoun S."/>
            <person name="Haridas S."/>
            <person name="Kuo A."/>
            <person name="Mondo S."/>
            <person name="Pangilinan J."/>
            <person name="Riley R."/>
            <person name="LaButti K."/>
            <person name="Andreopoulos B."/>
            <person name="Lipzen A."/>
            <person name="Chen C."/>
            <person name="Yan M."/>
            <person name="Daum C."/>
            <person name="Ng V."/>
            <person name="Clum A."/>
            <person name="Steindorff A."/>
            <person name="Ohm R.A."/>
            <person name="Martin F."/>
            <person name="Silar P."/>
            <person name="Natvig D.O."/>
            <person name="Lalanne C."/>
            <person name="Gautier V."/>
            <person name="Ament-Velasquez S.L."/>
            <person name="Kruys A."/>
            <person name="Hutchinson M.I."/>
            <person name="Powell A.J."/>
            <person name="Barry K."/>
            <person name="Miller A.N."/>
            <person name="Grigoriev I.V."/>
            <person name="Debuchy R."/>
            <person name="Gladieux P."/>
            <person name="Hiltunen Thoren M."/>
            <person name="Johannesson H."/>
        </authorList>
    </citation>
    <scope>NUCLEOTIDE SEQUENCE</scope>
    <source>
        <strain evidence="10">CBS 955.72</strain>
    </source>
</reference>
<evidence type="ECO:0000256" key="7">
    <source>
        <dbReference type="SAM" id="MobiDB-lite"/>
    </source>
</evidence>
<feature type="region of interest" description="Disordered" evidence="7">
    <location>
        <begin position="645"/>
        <end position="671"/>
    </location>
</feature>
<evidence type="ECO:0000256" key="4">
    <source>
        <dbReference type="ARBA" id="ARBA00022692"/>
    </source>
</evidence>
<feature type="compositionally biased region" description="Basic and acidic residues" evidence="7">
    <location>
        <begin position="1"/>
        <end position="22"/>
    </location>
</feature>
<dbReference type="GO" id="GO:0015791">
    <property type="term" value="P:polyol transmembrane transport"/>
    <property type="evidence" value="ECO:0007669"/>
    <property type="project" value="UniProtKB-ARBA"/>
</dbReference>
<comment type="caution">
    <text evidence="10">The sequence shown here is derived from an EMBL/GenBank/DDBJ whole genome shotgun (WGS) entry which is preliminary data.</text>
</comment>
<keyword evidence="4 8" id="KW-0812">Transmembrane</keyword>
<feature type="transmembrane region" description="Helical" evidence="8">
    <location>
        <begin position="242"/>
        <end position="261"/>
    </location>
</feature>
<evidence type="ECO:0000256" key="2">
    <source>
        <dbReference type="ARBA" id="ARBA00010992"/>
    </source>
</evidence>
<evidence type="ECO:0000256" key="1">
    <source>
        <dbReference type="ARBA" id="ARBA00004141"/>
    </source>
</evidence>
<protein>
    <recommendedName>
        <fullName evidence="9">Major facilitator superfamily (MFS) profile domain-containing protein</fullName>
    </recommendedName>
</protein>
<feature type="transmembrane region" description="Helical" evidence="8">
    <location>
        <begin position="282"/>
        <end position="302"/>
    </location>
</feature>
<dbReference type="InterPro" id="IPR005828">
    <property type="entry name" value="MFS_sugar_transport-like"/>
</dbReference>
<evidence type="ECO:0000256" key="8">
    <source>
        <dbReference type="SAM" id="Phobius"/>
    </source>
</evidence>
<dbReference type="FunFam" id="1.20.1250.20:FF:000100">
    <property type="entry name" value="MFS sugar transporter, putative"/>
    <property type="match status" value="1"/>
</dbReference>
<feature type="transmembrane region" description="Helical" evidence="8">
    <location>
        <begin position="314"/>
        <end position="335"/>
    </location>
</feature>
<evidence type="ECO:0000256" key="6">
    <source>
        <dbReference type="ARBA" id="ARBA00023136"/>
    </source>
</evidence>
<feature type="transmembrane region" description="Helical" evidence="8">
    <location>
        <begin position="497"/>
        <end position="515"/>
    </location>
</feature>
<comment type="similarity">
    <text evidence="2">Belongs to the major facilitator superfamily. Sugar transporter (TC 2.A.1.1) family.</text>
</comment>
<organism evidence="10 11">
    <name type="scientific">Lasiosphaeria hispida</name>
    <dbReference type="NCBI Taxonomy" id="260671"/>
    <lineage>
        <taxon>Eukaryota</taxon>
        <taxon>Fungi</taxon>
        <taxon>Dikarya</taxon>
        <taxon>Ascomycota</taxon>
        <taxon>Pezizomycotina</taxon>
        <taxon>Sordariomycetes</taxon>
        <taxon>Sordariomycetidae</taxon>
        <taxon>Sordariales</taxon>
        <taxon>Lasiosphaeriaceae</taxon>
        <taxon>Lasiosphaeria</taxon>
    </lineage>
</organism>
<dbReference type="AlphaFoldDB" id="A0AAJ0H905"/>
<comment type="subcellular location">
    <subcellularLocation>
        <location evidence="1">Membrane</location>
        <topology evidence="1">Multi-pass membrane protein</topology>
    </subcellularLocation>
</comment>
<accession>A0AAJ0H905</accession>
<feature type="compositionally biased region" description="Basic and acidic residues" evidence="7">
    <location>
        <begin position="32"/>
        <end position="43"/>
    </location>
</feature>
<feature type="transmembrane region" description="Helical" evidence="8">
    <location>
        <begin position="187"/>
        <end position="207"/>
    </location>
</feature>
<dbReference type="PANTHER" id="PTHR48020">
    <property type="entry name" value="PROTON MYO-INOSITOL COTRANSPORTER"/>
    <property type="match status" value="1"/>
</dbReference>
<dbReference type="InterPro" id="IPR020846">
    <property type="entry name" value="MFS_dom"/>
</dbReference>
<dbReference type="Gene3D" id="1.20.1250.20">
    <property type="entry name" value="MFS general substrate transporter like domains"/>
    <property type="match status" value="1"/>
</dbReference>
<dbReference type="InterPro" id="IPR036259">
    <property type="entry name" value="MFS_trans_sf"/>
</dbReference>
<dbReference type="SUPFAM" id="SSF103473">
    <property type="entry name" value="MFS general substrate transporter"/>
    <property type="match status" value="1"/>
</dbReference>
<dbReference type="NCBIfam" id="TIGR00879">
    <property type="entry name" value="SP"/>
    <property type="match status" value="1"/>
</dbReference>
<keyword evidence="3" id="KW-0813">Transport</keyword>
<dbReference type="Proteomes" id="UP001275084">
    <property type="component" value="Unassembled WGS sequence"/>
</dbReference>
<feature type="transmembrane region" description="Helical" evidence="8">
    <location>
        <begin position="405"/>
        <end position="426"/>
    </location>
</feature>
<evidence type="ECO:0000313" key="11">
    <source>
        <dbReference type="Proteomes" id="UP001275084"/>
    </source>
</evidence>
<dbReference type="PANTHER" id="PTHR48020:SF25">
    <property type="entry name" value="SUGAR TRANSPORTER, PUTATIVE (AFU_ORTHOLOGUE AFUA_7G05830)-RELATED"/>
    <property type="match status" value="1"/>
</dbReference>
<dbReference type="Pfam" id="PF00083">
    <property type="entry name" value="Sugar_tr"/>
    <property type="match status" value="1"/>
</dbReference>
<feature type="transmembrane region" description="Helical" evidence="8">
    <location>
        <begin position="536"/>
        <end position="556"/>
    </location>
</feature>
<dbReference type="InterPro" id="IPR003663">
    <property type="entry name" value="Sugar/inositol_transpt"/>
</dbReference>
<dbReference type="PRINTS" id="PR00171">
    <property type="entry name" value="SUGRTRNSPORT"/>
</dbReference>
<dbReference type="GO" id="GO:0022857">
    <property type="term" value="F:transmembrane transporter activity"/>
    <property type="evidence" value="ECO:0007669"/>
    <property type="project" value="InterPro"/>
</dbReference>
<dbReference type="GO" id="GO:0015798">
    <property type="term" value="P:myo-inositol transport"/>
    <property type="evidence" value="ECO:0007669"/>
    <property type="project" value="UniProtKB-ARBA"/>
</dbReference>
<feature type="transmembrane region" description="Helical" evidence="8">
    <location>
        <begin position="568"/>
        <end position="587"/>
    </location>
</feature>
<feature type="region of interest" description="Disordered" evidence="7">
    <location>
        <begin position="1"/>
        <end position="59"/>
    </location>
</feature>
<evidence type="ECO:0000256" key="5">
    <source>
        <dbReference type="ARBA" id="ARBA00022989"/>
    </source>
</evidence>
<dbReference type="InterPro" id="IPR050814">
    <property type="entry name" value="Myo-inositol_Transporter"/>
</dbReference>
<evidence type="ECO:0000259" key="9">
    <source>
        <dbReference type="PROSITE" id="PS50850"/>
    </source>
</evidence>
<feature type="transmembrane region" description="Helical" evidence="8">
    <location>
        <begin position="438"/>
        <end position="462"/>
    </location>
</feature>
<proteinExistence type="inferred from homology"/>
<feature type="transmembrane region" description="Helical" evidence="8">
    <location>
        <begin position="142"/>
        <end position="160"/>
    </location>
</feature>
<feature type="transmembrane region" description="Helical" evidence="8">
    <location>
        <begin position="469"/>
        <end position="491"/>
    </location>
</feature>
<gene>
    <name evidence="10" type="ORF">B0T25DRAFT_305000</name>
</gene>
<feature type="transmembrane region" description="Helical" evidence="8">
    <location>
        <begin position="219"/>
        <end position="236"/>
    </location>
</feature>
<sequence length="671" mass="75137">MDPHGTDRTGSAMDEKTHDRRLSSPSGSGTACEHHDHVHDTSSFRHQGTDNPVKDDSPVKDRLAASRKLANPLDGLSSHRLATLGEAYALKAGLNDHEDIRAFRLGAMIAGDENRFGTISELTEREREVLERETTHKWSNPGMLYWVIIICSLCAAVQGMDETVVNGAQSFYKVQFGIGSKSQRDTWLLGLCNSAPYLCCAILGCWLTDPMNKAFGRRGTIFISCVISALACFWQAFTNTWWHMFIARFVLGLGIGPKSATTPIFAAECSPPRLRGALVMQWQVWTAFGIMIGFAADLAFYFVPDHGVELGLNWRLMMGSAMIPAVIVCCLAYICPESPRWYLTKHRHREAFDALCQLRWEKVQAARDLFYMHTLLEAEREIMSVGKSNRLKEIFTIRRNRNAMVASEVVMFLQQFCGINAIAYYSSEIFLEAGFSEVSALAASLGFGVINWLFALPAFYTIDTFGRRNLLLTTFPLMALCMLFTGFSFWIPPTSPAHIGCIALGIYLFAAVYSPGEGPVPFTYSAEAYPLYIRPIGMSLATATTWFFNFLLAVTWPSLLNAFTPQGAFAWYGGWCVVGFFLILFLVPETKEKTLEELDSVFDVPLSRQVKYGAKQFGYFWASYVLRRDVAKPTLPHMYDINDKASSEGEGWEKEIVKEKEGARDNKKASV</sequence>
<keyword evidence="6 8" id="KW-0472">Membrane</keyword>
<dbReference type="EMBL" id="JAUIQD010000007">
    <property type="protein sequence ID" value="KAK3343718.1"/>
    <property type="molecule type" value="Genomic_DNA"/>
</dbReference>
<keyword evidence="11" id="KW-1185">Reference proteome</keyword>
<reference evidence="10" key="2">
    <citation type="submission" date="2023-06" db="EMBL/GenBank/DDBJ databases">
        <authorList>
            <consortium name="Lawrence Berkeley National Laboratory"/>
            <person name="Haridas S."/>
            <person name="Hensen N."/>
            <person name="Bonometti L."/>
            <person name="Westerberg I."/>
            <person name="Brannstrom I.O."/>
            <person name="Guillou S."/>
            <person name="Cros-Aarteil S."/>
            <person name="Calhoun S."/>
            <person name="Kuo A."/>
            <person name="Mondo S."/>
            <person name="Pangilinan J."/>
            <person name="Riley R."/>
            <person name="Labutti K."/>
            <person name="Andreopoulos B."/>
            <person name="Lipzen A."/>
            <person name="Chen C."/>
            <person name="Yanf M."/>
            <person name="Daum C."/>
            <person name="Ng V."/>
            <person name="Clum A."/>
            <person name="Steindorff A."/>
            <person name="Ohm R."/>
            <person name="Martin F."/>
            <person name="Silar P."/>
            <person name="Natvig D."/>
            <person name="Lalanne C."/>
            <person name="Gautier V."/>
            <person name="Ament-Velasquez S.L."/>
            <person name="Kruys A."/>
            <person name="Hutchinson M.I."/>
            <person name="Powell A.J."/>
            <person name="Barry K."/>
            <person name="Miller A.N."/>
            <person name="Grigoriev I.V."/>
            <person name="Debuchy R."/>
            <person name="Gladieux P."/>
            <person name="Thoren M.H."/>
            <person name="Johannesson H."/>
        </authorList>
    </citation>
    <scope>NUCLEOTIDE SEQUENCE</scope>
    <source>
        <strain evidence="10">CBS 955.72</strain>
    </source>
</reference>
<keyword evidence="5 8" id="KW-1133">Transmembrane helix</keyword>
<name>A0AAJ0H905_9PEZI</name>
<evidence type="ECO:0000313" key="10">
    <source>
        <dbReference type="EMBL" id="KAK3343718.1"/>
    </source>
</evidence>
<evidence type="ECO:0000256" key="3">
    <source>
        <dbReference type="ARBA" id="ARBA00022448"/>
    </source>
</evidence>
<dbReference type="GO" id="GO:0016020">
    <property type="term" value="C:membrane"/>
    <property type="evidence" value="ECO:0007669"/>
    <property type="project" value="UniProtKB-SubCell"/>
</dbReference>
<dbReference type="PROSITE" id="PS50850">
    <property type="entry name" value="MFS"/>
    <property type="match status" value="1"/>
</dbReference>